<proteinExistence type="predicted"/>
<dbReference type="Proteomes" id="UP001499909">
    <property type="component" value="Unassembled WGS sequence"/>
</dbReference>
<dbReference type="EMBL" id="BAABDH010000024">
    <property type="protein sequence ID" value="GAA3931488.1"/>
    <property type="molecule type" value="Genomic_DNA"/>
</dbReference>
<dbReference type="RefSeq" id="WP_345112380.1">
    <property type="nucleotide sequence ID" value="NZ_BAABDH010000024.1"/>
</dbReference>
<accession>A0ABP7MZQ0</accession>
<evidence type="ECO:0008006" key="3">
    <source>
        <dbReference type="Google" id="ProtNLM"/>
    </source>
</evidence>
<reference evidence="2" key="1">
    <citation type="journal article" date="2019" name="Int. J. Syst. Evol. Microbiol.">
        <title>The Global Catalogue of Microorganisms (GCM) 10K type strain sequencing project: providing services to taxonomists for standard genome sequencing and annotation.</title>
        <authorList>
            <consortium name="The Broad Institute Genomics Platform"/>
            <consortium name="The Broad Institute Genome Sequencing Center for Infectious Disease"/>
            <person name="Wu L."/>
            <person name="Ma J."/>
        </authorList>
    </citation>
    <scope>NUCLEOTIDE SEQUENCE [LARGE SCALE GENOMIC DNA]</scope>
    <source>
        <strain evidence="2">JCM 17214</strain>
    </source>
</reference>
<sequence>MRILFRADGNATIGLGHVIRSLALAEIVHSVGECWMAIQEPSAAVRKLVQHARVKLWELPAQTPTAEADYLRPLLLPTDVVVLDGYSFATSYQQTLAASGCQLAAIDDLRAWPMAVDLIINHSPGITSSMYQVAATTRFCLGPEYSLLRPPFLANFRLPEQPAAIERVLLCFGGADPLQLTRRCLTILLALPALREVGVLTGSANEHADSLQQLVAASTTQRRFYQSASASEMVTLLQQYDAIICPASTILIESLVLGKAALTGYYALNQQPLANYVHQHQQAHSLGSFTALSDAALQEALTRGLQALAHEPRQPYVQQLMPQKLQAEFALLRQG</sequence>
<dbReference type="NCBIfam" id="TIGR03590">
    <property type="entry name" value="PseG"/>
    <property type="match status" value="1"/>
</dbReference>
<protein>
    <recommendedName>
        <fullName evidence="3">UDP-2,4-diacetamido-2,4, 6-trideoxy-beta-L-altropyranose hydrolase</fullName>
    </recommendedName>
</protein>
<dbReference type="Gene3D" id="3.40.50.2000">
    <property type="entry name" value="Glycogen Phosphorylase B"/>
    <property type="match status" value="1"/>
</dbReference>
<evidence type="ECO:0000313" key="1">
    <source>
        <dbReference type="EMBL" id="GAA3931488.1"/>
    </source>
</evidence>
<evidence type="ECO:0000313" key="2">
    <source>
        <dbReference type="Proteomes" id="UP001499909"/>
    </source>
</evidence>
<name>A0ABP7MZQ0_9BACT</name>
<comment type="caution">
    <text evidence="1">The sequence shown here is derived from an EMBL/GenBank/DDBJ whole genome shotgun (WGS) entry which is preliminary data.</text>
</comment>
<dbReference type="InterPro" id="IPR020023">
    <property type="entry name" value="PseG"/>
</dbReference>
<gene>
    <name evidence="1" type="ORF">GCM10022406_15810</name>
</gene>
<organism evidence="1 2">
    <name type="scientific">Hymenobacter algoricola</name>
    <dbReference type="NCBI Taxonomy" id="486267"/>
    <lineage>
        <taxon>Bacteria</taxon>
        <taxon>Pseudomonadati</taxon>
        <taxon>Bacteroidota</taxon>
        <taxon>Cytophagia</taxon>
        <taxon>Cytophagales</taxon>
        <taxon>Hymenobacteraceae</taxon>
        <taxon>Hymenobacter</taxon>
    </lineage>
</organism>
<dbReference type="Gene3D" id="3.40.50.11190">
    <property type="match status" value="1"/>
</dbReference>
<keyword evidence="2" id="KW-1185">Reference proteome</keyword>